<dbReference type="Pfam" id="PF19921">
    <property type="entry name" value="bpX5"/>
    <property type="match status" value="1"/>
</dbReference>
<dbReference type="RefSeq" id="WP_115147966.1">
    <property type="nucleotide sequence ID" value="NZ_QRAV01000018.1"/>
</dbReference>
<dbReference type="EMBL" id="QRAV01000018">
    <property type="protein sequence ID" value="RDL14768.1"/>
    <property type="molecule type" value="Genomic_DNA"/>
</dbReference>
<name>A0A370S4X5_PSEJE</name>
<reference evidence="2 3" key="1">
    <citation type="submission" date="2018-07" db="EMBL/GenBank/DDBJ databases">
        <title>Genome sequencing of rice bacterial endophytes.</title>
        <authorList>
            <person name="Venturi V."/>
        </authorList>
    </citation>
    <scope>NUCLEOTIDE SEQUENCE [LARGE SCALE GENOMIC DNA]</scope>
    <source>
        <strain evidence="2 3">E2333</strain>
    </source>
</reference>
<dbReference type="Proteomes" id="UP000255365">
    <property type="component" value="Unassembled WGS sequence"/>
</dbReference>
<proteinExistence type="predicted"/>
<evidence type="ECO:0000259" key="1">
    <source>
        <dbReference type="Pfam" id="PF19921"/>
    </source>
</evidence>
<evidence type="ECO:0000313" key="2">
    <source>
        <dbReference type="EMBL" id="RDL14768.1"/>
    </source>
</evidence>
<dbReference type="AlphaFoldDB" id="A0A370S4X5"/>
<gene>
    <name evidence="2" type="ORF">DEU51_118107</name>
</gene>
<accession>A0A370S4X5</accession>
<protein>
    <recommendedName>
        <fullName evidence="1">MoxR-vWA-beta-propeller ternary system domain-containing protein</fullName>
    </recommendedName>
</protein>
<dbReference type="InterPro" id="IPR045548">
    <property type="entry name" value="bpX5"/>
</dbReference>
<feature type="domain" description="MoxR-vWA-beta-propeller ternary system" evidence="1">
    <location>
        <begin position="7"/>
        <end position="141"/>
    </location>
</feature>
<sequence>MNIPVMNWAWRPRRVPADVQAAVAWGEVAQRLYARLLLIPEAQAARLQATANRDVLVLSGAAADLPWVEGIAYAAADERAPGLWLPTSWEPDVPTDLLAQALSKKFSRAPLLLWRDPPAVVPLDRQLPVTAQHLQRIEAYWASR</sequence>
<evidence type="ECO:0000313" key="3">
    <source>
        <dbReference type="Proteomes" id="UP000255365"/>
    </source>
</evidence>
<comment type="caution">
    <text evidence="2">The sequence shown here is derived from an EMBL/GenBank/DDBJ whole genome shotgun (WGS) entry which is preliminary data.</text>
</comment>
<organism evidence="2 3">
    <name type="scientific">Pseudomonas jessenii</name>
    <dbReference type="NCBI Taxonomy" id="77298"/>
    <lineage>
        <taxon>Bacteria</taxon>
        <taxon>Pseudomonadati</taxon>
        <taxon>Pseudomonadota</taxon>
        <taxon>Gammaproteobacteria</taxon>
        <taxon>Pseudomonadales</taxon>
        <taxon>Pseudomonadaceae</taxon>
        <taxon>Pseudomonas</taxon>
    </lineage>
</organism>